<reference evidence="4" key="1">
    <citation type="submission" date="2016-10" db="EMBL/GenBank/DDBJ databases">
        <authorList>
            <person name="Varghese N."/>
            <person name="Submissions S."/>
        </authorList>
    </citation>
    <scope>NUCLEOTIDE SEQUENCE [LARGE SCALE GENOMIC DNA]</scope>
    <source>
        <strain evidence="4">DSM 26922</strain>
    </source>
</reference>
<proteinExistence type="predicted"/>
<dbReference type="AlphaFoldDB" id="A0A1H2R8J9"/>
<dbReference type="EMBL" id="FNOI01000001">
    <property type="protein sequence ID" value="SDW15727.1"/>
    <property type="molecule type" value="Genomic_DNA"/>
</dbReference>
<accession>A0A1H2R8J9</accession>
<feature type="domain" description="GmrSD restriction endonucleases N-terminal" evidence="1">
    <location>
        <begin position="12"/>
        <end position="233"/>
    </location>
</feature>
<protein>
    <recommendedName>
        <fullName evidence="5">DUF262 domain-containing protein</fullName>
    </recommendedName>
</protein>
<dbReference type="Proteomes" id="UP000199441">
    <property type="component" value="Unassembled WGS sequence"/>
</dbReference>
<sequence length="564" mass="64569">MKIESQDKRVDELLKGNIFLIPRFQREYSWEPDHVSEFWDDIMDNMTEPYFIGAMVVYKIERSTLAVVDGQQRLTTITILLCAMREAFKKLGRPELADGLQAYIEQKDRENKTVYVLKTESSFPFLQEEILKSDDAEVPFEIGREEEAIKKAYNIFKERIGQNLAEYLSNKEQTAEDNSKDAADWLSMLRDTVFDLNLILVTLDNEDDAYLIFETLNTRGKDLALADLLRNHFAKLIKAASEVDQVKQKWGKVHDTIKSSPVQLDPDTFIVHSWQSRYDFATKAKVFHKVKDTVNKKNAKSHLNRFVSDAEQWRSIFDTDYLWSKSEKEASRSLAALRTFKVVQPAPGILSLVRAYRDKQIKYRALRNALSNIEKFHFSFNAITSSRSSGGISGMYSSFGRSIFETTDSSGAAQAIAELVGKLRDREVPDIEFDAGFQQVIYTSKHSSQKALVQYILKKVAIHEGQPFRGDTEDLTIEHLLPQSSSKNDEDHETIGQIGNLVLVDSKTNEKLSTNDFKEKKLILKEHGYKLPEILENAEALTPEVILANTKRISELARTIIWKI</sequence>
<dbReference type="OrthoDB" id="9798761at2"/>
<dbReference type="InterPro" id="IPR011089">
    <property type="entry name" value="GmrSD_C"/>
</dbReference>
<evidence type="ECO:0000259" key="2">
    <source>
        <dbReference type="Pfam" id="PF07510"/>
    </source>
</evidence>
<dbReference type="Pfam" id="PF03235">
    <property type="entry name" value="GmrSD_N"/>
    <property type="match status" value="1"/>
</dbReference>
<dbReference type="RefSeq" id="WP_089943650.1">
    <property type="nucleotide sequence ID" value="NZ_FNOI01000001.1"/>
</dbReference>
<dbReference type="Pfam" id="PF07510">
    <property type="entry name" value="GmrSD_C"/>
    <property type="match status" value="1"/>
</dbReference>
<evidence type="ECO:0000313" key="3">
    <source>
        <dbReference type="EMBL" id="SDW15727.1"/>
    </source>
</evidence>
<name>A0A1H2R8J9_9RHOB</name>
<dbReference type="PANTHER" id="PTHR35149">
    <property type="entry name" value="SLL5132 PROTEIN"/>
    <property type="match status" value="1"/>
</dbReference>
<dbReference type="PANTHER" id="PTHR35149:SF2">
    <property type="entry name" value="DUF262 DOMAIN-CONTAINING PROTEIN"/>
    <property type="match status" value="1"/>
</dbReference>
<feature type="domain" description="GmrSD restriction endonucleases C-terminal" evidence="2">
    <location>
        <begin position="434"/>
        <end position="554"/>
    </location>
</feature>
<dbReference type="InterPro" id="IPR004919">
    <property type="entry name" value="GmrSD_N"/>
</dbReference>
<evidence type="ECO:0008006" key="5">
    <source>
        <dbReference type="Google" id="ProtNLM"/>
    </source>
</evidence>
<evidence type="ECO:0000313" key="4">
    <source>
        <dbReference type="Proteomes" id="UP000199441"/>
    </source>
</evidence>
<organism evidence="3 4">
    <name type="scientific">Litoreibacter albidus</name>
    <dbReference type="NCBI Taxonomy" id="670155"/>
    <lineage>
        <taxon>Bacteria</taxon>
        <taxon>Pseudomonadati</taxon>
        <taxon>Pseudomonadota</taxon>
        <taxon>Alphaproteobacteria</taxon>
        <taxon>Rhodobacterales</taxon>
        <taxon>Roseobacteraceae</taxon>
        <taxon>Litoreibacter</taxon>
    </lineage>
</organism>
<evidence type="ECO:0000259" key="1">
    <source>
        <dbReference type="Pfam" id="PF03235"/>
    </source>
</evidence>
<gene>
    <name evidence="3" type="ORF">SAMN04488001_0416</name>
</gene>
<keyword evidence="4" id="KW-1185">Reference proteome</keyword>